<dbReference type="Proteomes" id="UP000027982">
    <property type="component" value="Chromosome"/>
</dbReference>
<feature type="binding site" evidence="8">
    <location>
        <position position="335"/>
    </location>
    <ligand>
        <name>homogentisate</name>
        <dbReference type="ChEBI" id="CHEBI:16169"/>
    </ligand>
</feature>
<evidence type="ECO:0000256" key="3">
    <source>
        <dbReference type="ARBA" id="ARBA00022723"/>
    </source>
</evidence>
<feature type="binding site" evidence="8">
    <location>
        <position position="299"/>
    </location>
    <ligand>
        <name>Fe cation</name>
        <dbReference type="ChEBI" id="CHEBI:24875"/>
    </ligand>
</feature>
<dbReference type="GO" id="GO:0005737">
    <property type="term" value="C:cytoplasm"/>
    <property type="evidence" value="ECO:0007669"/>
    <property type="project" value="TreeGrafter"/>
</dbReference>
<protein>
    <submittedName>
        <fullName evidence="11">Homogentisate 12-dioxygenase</fullName>
    </submittedName>
</protein>
<dbReference type="GO" id="GO:0004411">
    <property type="term" value="F:homogentisate 1,2-dioxygenase activity"/>
    <property type="evidence" value="ECO:0007669"/>
    <property type="project" value="InterPro"/>
</dbReference>
<dbReference type="PANTHER" id="PTHR11056">
    <property type="entry name" value="HOMOGENTISATE 1,2-DIOXYGENASE"/>
    <property type="match status" value="1"/>
</dbReference>
<dbReference type="SUPFAM" id="SSF51182">
    <property type="entry name" value="RmlC-like cupins"/>
    <property type="match status" value="1"/>
</dbReference>
<dbReference type="InterPro" id="IPR005708">
    <property type="entry name" value="Homogentis_dOase"/>
</dbReference>
<dbReference type="PANTHER" id="PTHR11056:SF0">
    <property type="entry name" value="HOMOGENTISATE 1,2-DIOXYGENASE"/>
    <property type="match status" value="1"/>
</dbReference>
<evidence type="ECO:0000313" key="11">
    <source>
        <dbReference type="EMBL" id="AIE83568.1"/>
    </source>
</evidence>
<evidence type="ECO:0000256" key="4">
    <source>
        <dbReference type="ARBA" id="ARBA00022964"/>
    </source>
</evidence>
<dbReference type="HOGENOM" id="CLU_053101_0_0_0"/>
<dbReference type="Pfam" id="PF04209">
    <property type="entry name" value="HgmA_C"/>
    <property type="match status" value="1"/>
</dbReference>
<name>A0A068NJ16_FIMGI</name>
<evidence type="ECO:0000256" key="2">
    <source>
        <dbReference type="ARBA" id="ARBA00007757"/>
    </source>
</evidence>
<feature type="active site" description="Proton acceptor" evidence="7">
    <location>
        <position position="262"/>
    </location>
</feature>
<keyword evidence="12" id="KW-1185">Reference proteome</keyword>
<dbReference type="InterPro" id="IPR046452">
    <property type="entry name" value="HgmA_N"/>
</dbReference>
<keyword evidence="4 11" id="KW-0223">Dioxygenase</keyword>
<dbReference type="RefSeq" id="WP_025227759.1">
    <property type="nucleotide sequence ID" value="NZ_CP007139.1"/>
</dbReference>
<comment type="similarity">
    <text evidence="2">Belongs to the homogentisate dioxygenase family.</text>
</comment>
<feature type="domain" description="Homogentisate 1,2-dioxygenase N-terminal" evidence="10">
    <location>
        <begin position="70"/>
        <end position="249"/>
    </location>
</feature>
<accession>A0A068NJ16</accession>
<keyword evidence="5" id="KW-0560">Oxidoreductase</keyword>
<feature type="domain" description="Homogentisate 1,2-dioxygenase C-terminal" evidence="9">
    <location>
        <begin position="277"/>
        <end position="384"/>
    </location>
</feature>
<reference evidence="11 12" key="1">
    <citation type="journal article" date="2014" name="PLoS ONE">
        <title>The first complete genome sequence of the class fimbriimonadia in the phylum armatimonadetes.</title>
        <authorList>
            <person name="Hu Z.Y."/>
            <person name="Wang Y.Z."/>
            <person name="Im W.T."/>
            <person name="Wang S.Y."/>
            <person name="Zhao G.P."/>
            <person name="Zheng H.J."/>
            <person name="Quan Z.X."/>
        </authorList>
    </citation>
    <scope>NUCLEOTIDE SEQUENCE [LARGE SCALE GENOMIC DNA]</scope>
    <source>
        <strain evidence="11">Gsoil 348</strain>
    </source>
</reference>
<dbReference type="KEGG" id="fgi:OP10G_0200"/>
<dbReference type="AlphaFoldDB" id="A0A068NJ16"/>
<dbReference type="STRING" id="661478.OP10G_0200"/>
<gene>
    <name evidence="11" type="ORF">OP10G_0200</name>
</gene>
<keyword evidence="6 8" id="KW-0408">Iron</keyword>
<evidence type="ECO:0000256" key="7">
    <source>
        <dbReference type="PIRSR" id="PIRSR605708-1"/>
    </source>
</evidence>
<dbReference type="Gene3D" id="2.60.120.10">
    <property type="entry name" value="Jelly Rolls"/>
    <property type="match status" value="2"/>
</dbReference>
<dbReference type="GO" id="GO:0006559">
    <property type="term" value="P:L-phenylalanine catabolic process"/>
    <property type="evidence" value="ECO:0007669"/>
    <property type="project" value="InterPro"/>
</dbReference>
<evidence type="ECO:0000259" key="9">
    <source>
        <dbReference type="Pfam" id="PF04209"/>
    </source>
</evidence>
<keyword evidence="3 8" id="KW-0479">Metal-binding</keyword>
<evidence type="ECO:0000256" key="5">
    <source>
        <dbReference type="ARBA" id="ARBA00023002"/>
    </source>
</evidence>
<dbReference type="eggNOG" id="COG3508">
    <property type="taxonomic scope" value="Bacteria"/>
</dbReference>
<dbReference type="GO" id="GO:0006570">
    <property type="term" value="P:tyrosine metabolic process"/>
    <property type="evidence" value="ECO:0007669"/>
    <property type="project" value="InterPro"/>
</dbReference>
<evidence type="ECO:0000256" key="1">
    <source>
        <dbReference type="ARBA" id="ARBA00001962"/>
    </source>
</evidence>
<dbReference type="GO" id="GO:0046872">
    <property type="term" value="F:metal ion binding"/>
    <property type="evidence" value="ECO:0007669"/>
    <property type="project" value="UniProtKB-KW"/>
</dbReference>
<evidence type="ECO:0000256" key="8">
    <source>
        <dbReference type="PIRSR" id="PIRSR605708-2"/>
    </source>
</evidence>
<dbReference type="InterPro" id="IPR011051">
    <property type="entry name" value="RmlC_Cupin_sf"/>
</dbReference>
<dbReference type="InterPro" id="IPR046451">
    <property type="entry name" value="HgmA_C"/>
</dbReference>
<evidence type="ECO:0000256" key="6">
    <source>
        <dbReference type="ARBA" id="ARBA00023004"/>
    </source>
</evidence>
<evidence type="ECO:0000313" key="12">
    <source>
        <dbReference type="Proteomes" id="UP000027982"/>
    </source>
</evidence>
<proteinExistence type="inferred from homology"/>
<dbReference type="OrthoDB" id="9768662at2"/>
<dbReference type="InterPro" id="IPR014710">
    <property type="entry name" value="RmlC-like_jellyroll"/>
</dbReference>
<sequence>MPRYVRLGELPHKHHTQFRQSNGSLYTEQLFSTRGFSGPMSTMYHINQPTEVSGWEDKGSVAPRYLDDEPLRHRHLKTARMKPHGDFVSGRITLMGNQDVTWSQALVADQFQGFYKNADGDECLFIHDGEGTMESMFGTIDFHPGDYLVIPRGTIFRLNFNSFPVRMIAVVSFGPIEIPRRYRNEFGQLLEHAPYSERDIRPPSELITHDSRKPNDVLIRARNRHTLYHYPYHPFDVIGWDGYVFPFAFSIHDFSPITGKLHMPPPIHQTFQGNGFVVCSFCPRMLDYHPHAIAVPYAHSNVDSDEVLYYCNDKFGSRKGIEEGSITLHPLGIPHGPQPGAVEASLGATKTEELAVMVDTFHPFKLTKDALEIEDPDYWKSWQTKTT</sequence>
<feature type="binding site" evidence="8">
    <location>
        <position position="335"/>
    </location>
    <ligand>
        <name>Fe cation</name>
        <dbReference type="ChEBI" id="CHEBI:24875"/>
    </ligand>
</feature>
<comment type="cofactor">
    <cofactor evidence="1 8">
        <name>Fe cation</name>
        <dbReference type="ChEBI" id="CHEBI:24875"/>
    </cofactor>
</comment>
<dbReference type="Pfam" id="PF20510">
    <property type="entry name" value="HgmA_N"/>
    <property type="match status" value="1"/>
</dbReference>
<dbReference type="EMBL" id="CP007139">
    <property type="protein sequence ID" value="AIE83568.1"/>
    <property type="molecule type" value="Genomic_DNA"/>
</dbReference>
<feature type="binding site" evidence="8">
    <location>
        <position position="305"/>
    </location>
    <ligand>
        <name>Fe cation</name>
        <dbReference type="ChEBI" id="CHEBI:24875"/>
    </ligand>
</feature>
<evidence type="ECO:0000259" key="10">
    <source>
        <dbReference type="Pfam" id="PF20510"/>
    </source>
</evidence>
<organism evidence="11 12">
    <name type="scientific">Fimbriimonas ginsengisoli Gsoil 348</name>
    <dbReference type="NCBI Taxonomy" id="661478"/>
    <lineage>
        <taxon>Bacteria</taxon>
        <taxon>Bacillati</taxon>
        <taxon>Armatimonadota</taxon>
        <taxon>Fimbriimonadia</taxon>
        <taxon>Fimbriimonadales</taxon>
        <taxon>Fimbriimonadaceae</taxon>
        <taxon>Fimbriimonas</taxon>
    </lineage>
</organism>